<dbReference type="InterPro" id="IPR010866">
    <property type="entry name" value="A-2_8-polyST"/>
</dbReference>
<dbReference type="Pfam" id="PF07388">
    <property type="entry name" value="A-2_8-polyST"/>
    <property type="match status" value="1"/>
</dbReference>
<protein>
    <submittedName>
        <fullName evidence="1">Alpha-2,8-polysialyltransferase family protein</fullName>
    </submittedName>
</protein>
<dbReference type="Proteomes" id="UP001501455">
    <property type="component" value="Unassembled WGS sequence"/>
</dbReference>
<name>A0ABP6TX17_9ACTN</name>
<gene>
    <name evidence="1" type="ORF">GCM10019016_067710</name>
</gene>
<proteinExistence type="predicted"/>
<keyword evidence="2" id="KW-1185">Reference proteome</keyword>
<accession>A0ABP6TX17</accession>
<organism evidence="1 2">
    <name type="scientific">Streptomyces prasinosporus</name>
    <dbReference type="NCBI Taxonomy" id="68256"/>
    <lineage>
        <taxon>Bacteria</taxon>
        <taxon>Bacillati</taxon>
        <taxon>Actinomycetota</taxon>
        <taxon>Actinomycetes</taxon>
        <taxon>Kitasatosporales</taxon>
        <taxon>Streptomycetaceae</taxon>
        <taxon>Streptomyces</taxon>
        <taxon>Streptomyces albogriseolus group</taxon>
    </lineage>
</organism>
<dbReference type="EMBL" id="BAAAXF010000047">
    <property type="protein sequence ID" value="GAA3499667.1"/>
    <property type="molecule type" value="Genomic_DNA"/>
</dbReference>
<dbReference type="RefSeq" id="WP_193459647.1">
    <property type="nucleotide sequence ID" value="NZ_BAAAXF010000047.1"/>
</dbReference>
<sequence length="435" mass="46132">MRAAGTRIFCASSPSAVVLMAAAIEAGLLPEAGRRVLLVCDDRPVPEAAPPWDEVPGFARLRARFDAVLSWNEAIRPFHPAAWTPRTEDVPLLERHLRRLWGLGDDRVELVLGAPDAPPAQAVARVFHGAPLHVCAGGPADHGPTRGKLDPLLGTRVRQVLHLDLIPGLTPLLLGEFGAPARVIPADAFRAVTGEVASAVTGMTEGAALVVGGRLSALGVTSAGEEDALHAEMVRTAAGRGHDRVVFAPHPASPSRHAAGPRAEAARLGVDLTVPDTPVPVEALYEASRPALVVGCSSAALFTASALYGVPVARVGTERLLDRLTPYHHPQRTALVLAEAVLPGTEGDAPVADDLDGLLAALAFTMRPRVRPSLRADTERYLAAGTWERQWFTRRRLTALGLPGGVPGRLAFLPRSQAVRRVVRRARAVRKAVGR</sequence>
<reference evidence="2" key="1">
    <citation type="journal article" date="2019" name="Int. J. Syst. Evol. Microbiol.">
        <title>The Global Catalogue of Microorganisms (GCM) 10K type strain sequencing project: providing services to taxonomists for standard genome sequencing and annotation.</title>
        <authorList>
            <consortium name="The Broad Institute Genomics Platform"/>
            <consortium name="The Broad Institute Genome Sequencing Center for Infectious Disease"/>
            <person name="Wu L."/>
            <person name="Ma J."/>
        </authorList>
    </citation>
    <scope>NUCLEOTIDE SEQUENCE [LARGE SCALE GENOMIC DNA]</scope>
    <source>
        <strain evidence="2">JCM 4816</strain>
    </source>
</reference>
<comment type="caution">
    <text evidence="1">The sequence shown here is derived from an EMBL/GenBank/DDBJ whole genome shotgun (WGS) entry which is preliminary data.</text>
</comment>
<evidence type="ECO:0000313" key="2">
    <source>
        <dbReference type="Proteomes" id="UP001501455"/>
    </source>
</evidence>
<evidence type="ECO:0000313" key="1">
    <source>
        <dbReference type="EMBL" id="GAA3499667.1"/>
    </source>
</evidence>